<keyword evidence="2" id="KW-1185">Reference proteome</keyword>
<protein>
    <recommendedName>
        <fullName evidence="3">GIY-YIG domain-containing protein</fullName>
    </recommendedName>
</protein>
<evidence type="ECO:0008006" key="3">
    <source>
        <dbReference type="Google" id="ProtNLM"/>
    </source>
</evidence>
<dbReference type="RefSeq" id="WP_164709756.1">
    <property type="nucleotide sequence ID" value="NZ_CP031165.1"/>
</dbReference>
<sequence>MAPEAHPELELAAALRHPVSGLTADAVPRAPGLYAWWPRDGPDHPVYVGRALGQKGLRGRIWGQHLRPTYLEPRPEKAHRP</sequence>
<organism evidence="1 2">
    <name type="scientific">Euzebya pacifica</name>
    <dbReference type="NCBI Taxonomy" id="1608957"/>
    <lineage>
        <taxon>Bacteria</taxon>
        <taxon>Bacillati</taxon>
        <taxon>Actinomycetota</taxon>
        <taxon>Nitriliruptoria</taxon>
        <taxon>Euzebyales</taxon>
    </lineage>
</organism>
<dbReference type="EMBL" id="CP031165">
    <property type="protein sequence ID" value="AXV04895.1"/>
    <property type="molecule type" value="Genomic_DNA"/>
</dbReference>
<evidence type="ECO:0000313" key="1">
    <source>
        <dbReference type="EMBL" id="AXV04895.1"/>
    </source>
</evidence>
<reference evidence="1 2" key="1">
    <citation type="submission" date="2018-09" db="EMBL/GenBank/DDBJ databases">
        <title>Complete genome sequence of Euzebya sp. DY32-46 isolated from seawater of Pacific Ocean.</title>
        <authorList>
            <person name="Xu L."/>
            <person name="Wu Y.-H."/>
            <person name="Xu X.-W."/>
        </authorList>
    </citation>
    <scope>NUCLEOTIDE SEQUENCE [LARGE SCALE GENOMIC DNA]</scope>
    <source>
        <strain evidence="1 2">DY32-46</strain>
    </source>
</reference>
<dbReference type="KEGG" id="euz:DVS28_a0187"/>
<dbReference type="AlphaFoldDB" id="A0A346XRP8"/>
<gene>
    <name evidence="1" type="ORF">DVS28_a0187</name>
</gene>
<proteinExistence type="predicted"/>
<name>A0A346XRP8_9ACTN</name>
<dbReference type="Proteomes" id="UP000264006">
    <property type="component" value="Chromosome"/>
</dbReference>
<accession>A0A346XRP8</accession>
<evidence type="ECO:0000313" key="2">
    <source>
        <dbReference type="Proteomes" id="UP000264006"/>
    </source>
</evidence>